<proteinExistence type="predicted"/>
<dbReference type="Pfam" id="PF20479">
    <property type="entry name" value="TMEM128"/>
    <property type="match status" value="1"/>
</dbReference>
<evidence type="ECO:0000256" key="2">
    <source>
        <dbReference type="SAM" id="Phobius"/>
    </source>
</evidence>
<feature type="transmembrane region" description="Helical" evidence="2">
    <location>
        <begin position="202"/>
        <end position="224"/>
    </location>
</feature>
<feature type="region of interest" description="Disordered" evidence="1">
    <location>
        <begin position="134"/>
        <end position="153"/>
    </location>
</feature>
<gene>
    <name evidence="3" type="ORF">RIMI_LOCUS19389123</name>
</gene>
<comment type="caution">
    <text evidence="3">The sequence shown here is derived from an EMBL/GenBank/DDBJ whole genome shotgun (WGS) entry which is preliminary data.</text>
</comment>
<organism evidence="3 4">
    <name type="scientific">Ranitomeya imitator</name>
    <name type="common">mimic poison frog</name>
    <dbReference type="NCBI Taxonomy" id="111125"/>
    <lineage>
        <taxon>Eukaryota</taxon>
        <taxon>Metazoa</taxon>
        <taxon>Chordata</taxon>
        <taxon>Craniata</taxon>
        <taxon>Vertebrata</taxon>
        <taxon>Euteleostomi</taxon>
        <taxon>Amphibia</taxon>
        <taxon>Batrachia</taxon>
        <taxon>Anura</taxon>
        <taxon>Neobatrachia</taxon>
        <taxon>Hyloidea</taxon>
        <taxon>Dendrobatidae</taxon>
        <taxon>Dendrobatinae</taxon>
        <taxon>Ranitomeya</taxon>
    </lineage>
</organism>
<feature type="region of interest" description="Disordered" evidence="1">
    <location>
        <begin position="260"/>
        <end position="281"/>
    </location>
</feature>
<feature type="transmembrane region" description="Helical" evidence="2">
    <location>
        <begin position="164"/>
        <end position="187"/>
    </location>
</feature>
<keyword evidence="2" id="KW-0812">Transmembrane</keyword>
<dbReference type="EMBL" id="CAUEEQ010061801">
    <property type="protein sequence ID" value="CAJ0964581.1"/>
    <property type="molecule type" value="Genomic_DNA"/>
</dbReference>
<evidence type="ECO:0000256" key="1">
    <source>
        <dbReference type="SAM" id="MobiDB-lite"/>
    </source>
</evidence>
<feature type="compositionally biased region" description="Basic and acidic residues" evidence="1">
    <location>
        <begin position="260"/>
        <end position="274"/>
    </location>
</feature>
<keyword evidence="2" id="KW-0472">Membrane</keyword>
<reference evidence="3" key="1">
    <citation type="submission" date="2023-07" db="EMBL/GenBank/DDBJ databases">
        <authorList>
            <person name="Stuckert A."/>
        </authorList>
    </citation>
    <scope>NUCLEOTIDE SEQUENCE</scope>
</reference>
<keyword evidence="2" id="KW-1133">Transmembrane helix</keyword>
<protein>
    <submittedName>
        <fullName evidence="3">Uncharacterized protein</fullName>
    </submittedName>
</protein>
<sequence length="281" mass="30825">MADRKQVSSPELNGNDFVVVDQEYQVEDSFLEDGNQGKHWVTKRGPALSNPMFTLVTSEDIAESASHRPIQRCLREMQRQNKVLDFLLRPTMSQQDPDRCCVSNTTISLSRTLQRHGSLAISSSVKVTYQGGDDDGRQSGAGAEAAGTCGGEGGGPTCSGRCRVWLNVGGLSLSVGLSIMLYCVVYLEWRCGINDYDAQYPWLVPVAIVSFLPQCFLMGCVVVFHPGSNIYSVHGNSHAGVALWLTVRRVTQQSTVVTSQRREEQNNAGHESRFAVKHVKG</sequence>
<keyword evidence="4" id="KW-1185">Reference proteome</keyword>
<dbReference type="InterPro" id="IPR033579">
    <property type="entry name" value="TMEM128"/>
</dbReference>
<name>A0ABN9MCU0_9NEOB</name>
<accession>A0ABN9MCU0</accession>
<evidence type="ECO:0000313" key="3">
    <source>
        <dbReference type="EMBL" id="CAJ0964581.1"/>
    </source>
</evidence>
<evidence type="ECO:0000313" key="4">
    <source>
        <dbReference type="Proteomes" id="UP001176940"/>
    </source>
</evidence>
<dbReference type="Proteomes" id="UP001176940">
    <property type="component" value="Unassembled WGS sequence"/>
</dbReference>